<dbReference type="GO" id="GO:0016787">
    <property type="term" value="F:hydrolase activity"/>
    <property type="evidence" value="ECO:0007669"/>
    <property type="project" value="UniProtKB-UniRule"/>
</dbReference>
<evidence type="ECO:0000313" key="7">
    <source>
        <dbReference type="Proteomes" id="UP000065641"/>
    </source>
</evidence>
<accession>A0A0S2KD43</accession>
<dbReference type="OrthoDB" id="9798773at2"/>
<reference evidence="6 7" key="1">
    <citation type="submission" date="2015-11" db="EMBL/GenBank/DDBJ databases">
        <authorList>
            <person name="Zhang Y."/>
            <person name="Guo Z."/>
        </authorList>
    </citation>
    <scope>NUCLEOTIDE SEQUENCE [LARGE SCALE GENOMIC DNA]</scope>
    <source>
        <strain evidence="6 7">KCTC 32221</strain>
    </source>
</reference>
<sequence length="387" mass="42725">MTSRAGNKPKIRQNLSHNSPQTALVLSGGGARAAYQVGALRGIATVIDKESTNPFNIISGTSAGALNATGLATHAHKFRTGIRMLEYVWRHIRSDKIYRLDSNGLLSSASNWVFSFINNRGRQVPTSLLDNRPLADLLAGVLKMERVNENMNAGFLDSLVITASGYSSGESVSFFQSVNDIDNWQRPHRIGIRTDLRYMHLMASSAIPTLFPAVKINREFFGDGAIRQLAPLSPAIHMGADKILAIGVSGARTRRPAKGEQIAQPSLSQIIGHVLNSAFVDTLESDIAVLQRYNGLLPYCKSKKDLDIRPVELLEITPSQDLNRIAEDHYNSLPKAIRMFIRDTNSSSIASLLMFEKEYCEKLMEMGVADALAKREQIQAFFSHQNE</sequence>
<dbReference type="CDD" id="cd07209">
    <property type="entry name" value="Pat_hypo_Ecoli_Z1214_like"/>
    <property type="match status" value="1"/>
</dbReference>
<dbReference type="InterPro" id="IPR002641">
    <property type="entry name" value="PNPLA_dom"/>
</dbReference>
<proteinExistence type="predicted"/>
<keyword evidence="7" id="KW-1185">Reference proteome</keyword>
<feature type="short sequence motif" description="DGA/G" evidence="4">
    <location>
        <begin position="223"/>
        <end position="225"/>
    </location>
</feature>
<evidence type="ECO:0000256" key="1">
    <source>
        <dbReference type="ARBA" id="ARBA00022801"/>
    </source>
</evidence>
<keyword evidence="2 4" id="KW-0442">Lipid degradation</keyword>
<feature type="short sequence motif" description="GXSXG" evidence="4">
    <location>
        <begin position="60"/>
        <end position="64"/>
    </location>
</feature>
<evidence type="ECO:0000256" key="2">
    <source>
        <dbReference type="ARBA" id="ARBA00022963"/>
    </source>
</evidence>
<comment type="caution">
    <text evidence="4">Lacks conserved residue(s) required for the propagation of feature annotation.</text>
</comment>
<dbReference type="PANTHER" id="PTHR14226:SF57">
    <property type="entry name" value="BLR7027 PROTEIN"/>
    <property type="match status" value="1"/>
</dbReference>
<dbReference type="PANTHER" id="PTHR14226">
    <property type="entry name" value="NEUROPATHY TARGET ESTERASE/SWISS CHEESE D.MELANOGASTER"/>
    <property type="match status" value="1"/>
</dbReference>
<keyword evidence="3 4" id="KW-0443">Lipid metabolism</keyword>
<dbReference type="GO" id="GO:0016042">
    <property type="term" value="P:lipid catabolic process"/>
    <property type="evidence" value="ECO:0007669"/>
    <property type="project" value="UniProtKB-UniRule"/>
</dbReference>
<gene>
    <name evidence="6" type="ORF">PS2015_1578</name>
</gene>
<dbReference type="RefSeq" id="WP_082628038.1">
    <property type="nucleotide sequence ID" value="NZ_CP013189.1"/>
</dbReference>
<dbReference type="EMBL" id="CP013189">
    <property type="protein sequence ID" value="ALO46232.1"/>
    <property type="molecule type" value="Genomic_DNA"/>
</dbReference>
<dbReference type="InterPro" id="IPR050301">
    <property type="entry name" value="NTE"/>
</dbReference>
<feature type="active site" description="Nucleophile" evidence="4">
    <location>
        <position position="62"/>
    </location>
</feature>
<dbReference type="KEGG" id="pspi:PS2015_1578"/>
<organism evidence="6 7">
    <name type="scientific">Pseudohongiella spirulinae</name>
    <dbReference type="NCBI Taxonomy" id="1249552"/>
    <lineage>
        <taxon>Bacteria</taxon>
        <taxon>Pseudomonadati</taxon>
        <taxon>Pseudomonadota</taxon>
        <taxon>Gammaproteobacteria</taxon>
        <taxon>Pseudomonadales</taxon>
        <taxon>Pseudohongiellaceae</taxon>
        <taxon>Pseudohongiella</taxon>
    </lineage>
</organism>
<dbReference type="AlphaFoldDB" id="A0A0S2KD43"/>
<dbReference type="PATRIC" id="fig|1249552.3.peg.1583"/>
<feature type="domain" description="PNPLA" evidence="5">
    <location>
        <begin position="24"/>
        <end position="236"/>
    </location>
</feature>
<feature type="active site" description="Proton acceptor" evidence="4">
    <location>
        <position position="223"/>
    </location>
</feature>
<evidence type="ECO:0000256" key="4">
    <source>
        <dbReference type="PROSITE-ProRule" id="PRU01161"/>
    </source>
</evidence>
<dbReference type="Proteomes" id="UP000065641">
    <property type="component" value="Chromosome"/>
</dbReference>
<protein>
    <submittedName>
        <fullName evidence="6">Patatin</fullName>
    </submittedName>
</protein>
<name>A0A0S2KD43_9GAMM</name>
<dbReference type="SUPFAM" id="SSF52151">
    <property type="entry name" value="FabD/lysophospholipase-like"/>
    <property type="match status" value="1"/>
</dbReference>
<dbReference type="STRING" id="1249552.PS2015_1578"/>
<dbReference type="Gene3D" id="3.40.1090.10">
    <property type="entry name" value="Cytosolic phospholipase A2 catalytic domain"/>
    <property type="match status" value="1"/>
</dbReference>
<evidence type="ECO:0000313" key="6">
    <source>
        <dbReference type="EMBL" id="ALO46232.1"/>
    </source>
</evidence>
<dbReference type="Pfam" id="PF01734">
    <property type="entry name" value="Patatin"/>
    <property type="match status" value="1"/>
</dbReference>
<dbReference type="InterPro" id="IPR016035">
    <property type="entry name" value="Acyl_Trfase/lysoPLipase"/>
</dbReference>
<keyword evidence="1 4" id="KW-0378">Hydrolase</keyword>
<evidence type="ECO:0000259" key="5">
    <source>
        <dbReference type="PROSITE" id="PS51635"/>
    </source>
</evidence>
<evidence type="ECO:0000256" key="3">
    <source>
        <dbReference type="ARBA" id="ARBA00023098"/>
    </source>
</evidence>
<dbReference type="PROSITE" id="PS51635">
    <property type="entry name" value="PNPLA"/>
    <property type="match status" value="1"/>
</dbReference>